<feature type="binding site" evidence="8">
    <location>
        <position position="62"/>
    </location>
    <ligand>
        <name>Zn(2+)</name>
        <dbReference type="ChEBI" id="CHEBI:29105"/>
        <label>1</label>
    </ligand>
</feature>
<comment type="caution">
    <text evidence="9">The sequence shown here is derived from an EMBL/GenBank/DDBJ whole genome shotgun (WGS) entry which is preliminary data.</text>
</comment>
<evidence type="ECO:0000256" key="6">
    <source>
        <dbReference type="PIRNR" id="PIRNR001123"/>
    </source>
</evidence>
<sequence length="362" mass="40017">MDMQMFGRISDAFGPSGFEEEVIRTIAGYCGKFEVKNDAMNNLYVRMPGKQEEKPVVQLDAHTDECGFMVQTIHDNGCLGIIMLGGFVLTNVPAHTVVIRTRSGKKIRGITTSKPVHFMNEKERASQSLDIETIYVDIGATSRKEAEEVFGVSVGDPMMPDVQFAYDEEHEICLGKAFDNRAGCACIVDTMNRLYGERENLAVNVVGAFASQEEVGTRGAAVTAQVVKPDMAIVFEGSPSDDFYFSATQAQCRMKGGVQIRRLDKSYISNPAFMEYAIELAGKYGIPYQETVRRGGSTNAGKISLTNKAVPVLVLGVPSRYVHTHYNFCAKADLEAAVDLAVQVIREMDEERIRHILRQDII</sequence>
<evidence type="ECO:0000256" key="5">
    <source>
        <dbReference type="ARBA" id="ARBA00022801"/>
    </source>
</evidence>
<name>A0A9D1KG40_9FIRM</name>
<dbReference type="InterPro" id="IPR023367">
    <property type="entry name" value="Peptidase_M42_dom2"/>
</dbReference>
<reference evidence="9" key="1">
    <citation type="submission" date="2020-10" db="EMBL/GenBank/DDBJ databases">
        <authorList>
            <person name="Gilroy R."/>
        </authorList>
    </citation>
    <scope>NUCLEOTIDE SEQUENCE</scope>
    <source>
        <strain evidence="9">CHK123-3438</strain>
    </source>
</reference>
<dbReference type="PANTHER" id="PTHR32481:SF0">
    <property type="entry name" value="AMINOPEPTIDASE YPDE-RELATED"/>
    <property type="match status" value="1"/>
</dbReference>
<evidence type="ECO:0000256" key="2">
    <source>
        <dbReference type="ARBA" id="ARBA00022438"/>
    </source>
</evidence>
<protein>
    <submittedName>
        <fullName evidence="9">M20/M25/M40 family metallo-hydrolase</fullName>
    </submittedName>
</protein>
<feature type="binding site" evidence="8">
    <location>
        <position position="236"/>
    </location>
    <ligand>
        <name>Zn(2+)</name>
        <dbReference type="ChEBI" id="CHEBI:29105"/>
        <label>1</label>
    </ligand>
</feature>
<organism evidence="9 10">
    <name type="scientific">Candidatus Caccovicinus merdipullorum</name>
    <dbReference type="NCBI Taxonomy" id="2840724"/>
    <lineage>
        <taxon>Bacteria</taxon>
        <taxon>Bacillati</taxon>
        <taxon>Bacillota</taxon>
        <taxon>Clostridia</taxon>
        <taxon>Eubacteriales</taxon>
        <taxon>Candidatus Caccovicinus</taxon>
    </lineage>
</organism>
<evidence type="ECO:0000313" key="9">
    <source>
        <dbReference type="EMBL" id="HIT42549.1"/>
    </source>
</evidence>
<dbReference type="GO" id="GO:0004177">
    <property type="term" value="F:aminopeptidase activity"/>
    <property type="evidence" value="ECO:0007669"/>
    <property type="project" value="UniProtKB-UniRule"/>
</dbReference>
<keyword evidence="2" id="KW-0031">Aminopeptidase</keyword>
<dbReference type="GO" id="GO:0046872">
    <property type="term" value="F:metal ion binding"/>
    <property type="evidence" value="ECO:0007669"/>
    <property type="project" value="UniProtKB-UniRule"/>
</dbReference>
<dbReference type="SUPFAM" id="SSF53187">
    <property type="entry name" value="Zn-dependent exopeptidases"/>
    <property type="match status" value="1"/>
</dbReference>
<accession>A0A9D1KG40</accession>
<dbReference type="PIRSF" id="PIRSF001123">
    <property type="entry name" value="PepA_GA"/>
    <property type="match status" value="1"/>
</dbReference>
<dbReference type="Gene3D" id="2.40.30.40">
    <property type="entry name" value="Peptidase M42, domain 2"/>
    <property type="match status" value="1"/>
</dbReference>
<evidence type="ECO:0000256" key="7">
    <source>
        <dbReference type="PIRSR" id="PIRSR001123-1"/>
    </source>
</evidence>
<evidence type="ECO:0000256" key="1">
    <source>
        <dbReference type="ARBA" id="ARBA00006272"/>
    </source>
</evidence>
<dbReference type="Pfam" id="PF05343">
    <property type="entry name" value="Peptidase_M42"/>
    <property type="match status" value="1"/>
</dbReference>
<evidence type="ECO:0000256" key="4">
    <source>
        <dbReference type="ARBA" id="ARBA00022723"/>
    </source>
</evidence>
<feature type="binding site" evidence="8">
    <location>
        <position position="214"/>
    </location>
    <ligand>
        <name>Zn(2+)</name>
        <dbReference type="ChEBI" id="CHEBI:29105"/>
        <label>2</label>
    </ligand>
</feature>
<comment type="similarity">
    <text evidence="1 6">Belongs to the peptidase M42 family.</text>
</comment>
<evidence type="ECO:0000256" key="3">
    <source>
        <dbReference type="ARBA" id="ARBA00022670"/>
    </source>
</evidence>
<reference evidence="9" key="2">
    <citation type="journal article" date="2021" name="PeerJ">
        <title>Extensive microbial diversity within the chicken gut microbiome revealed by metagenomics and culture.</title>
        <authorList>
            <person name="Gilroy R."/>
            <person name="Ravi A."/>
            <person name="Getino M."/>
            <person name="Pursley I."/>
            <person name="Horton D.L."/>
            <person name="Alikhan N.F."/>
            <person name="Baker D."/>
            <person name="Gharbi K."/>
            <person name="Hall N."/>
            <person name="Watson M."/>
            <person name="Adriaenssens E.M."/>
            <person name="Foster-Nyarko E."/>
            <person name="Jarju S."/>
            <person name="Secka A."/>
            <person name="Antonio M."/>
            <person name="Oren A."/>
            <person name="Chaudhuri R.R."/>
            <person name="La Ragione R."/>
            <person name="Hildebrand F."/>
            <person name="Pallen M.J."/>
        </authorList>
    </citation>
    <scope>NUCLEOTIDE SEQUENCE</scope>
    <source>
        <strain evidence="9">CHK123-3438</strain>
    </source>
</reference>
<dbReference type="GO" id="GO:0006508">
    <property type="term" value="P:proteolysis"/>
    <property type="evidence" value="ECO:0007669"/>
    <property type="project" value="UniProtKB-KW"/>
</dbReference>
<feature type="binding site" evidence="8">
    <location>
        <position position="179"/>
    </location>
    <ligand>
        <name>Zn(2+)</name>
        <dbReference type="ChEBI" id="CHEBI:29105"/>
        <label>1</label>
    </ligand>
</feature>
<feature type="active site" description="Proton acceptor" evidence="7">
    <location>
        <position position="213"/>
    </location>
</feature>
<gene>
    <name evidence="9" type="ORF">IAB60_10750</name>
</gene>
<evidence type="ECO:0000256" key="8">
    <source>
        <dbReference type="PIRSR" id="PIRSR001123-2"/>
    </source>
</evidence>
<keyword evidence="4 8" id="KW-0479">Metal-binding</keyword>
<evidence type="ECO:0000313" key="10">
    <source>
        <dbReference type="Proteomes" id="UP000886860"/>
    </source>
</evidence>
<keyword evidence="5" id="KW-0378">Hydrolase</keyword>
<dbReference type="PANTHER" id="PTHR32481">
    <property type="entry name" value="AMINOPEPTIDASE"/>
    <property type="match status" value="1"/>
</dbReference>
<dbReference type="Proteomes" id="UP000886860">
    <property type="component" value="Unassembled WGS sequence"/>
</dbReference>
<dbReference type="InterPro" id="IPR051464">
    <property type="entry name" value="Peptidase_M42_aminopept"/>
</dbReference>
<feature type="binding site" evidence="8">
    <location>
        <position position="323"/>
    </location>
    <ligand>
        <name>Zn(2+)</name>
        <dbReference type="ChEBI" id="CHEBI:29105"/>
        <label>2</label>
    </ligand>
</feature>
<dbReference type="EMBL" id="DVKS01000183">
    <property type="protein sequence ID" value="HIT42549.1"/>
    <property type="molecule type" value="Genomic_DNA"/>
</dbReference>
<proteinExistence type="inferred from homology"/>
<dbReference type="InterPro" id="IPR008007">
    <property type="entry name" value="Peptidase_M42"/>
</dbReference>
<dbReference type="AlphaFoldDB" id="A0A9D1KG40"/>
<dbReference type="SUPFAM" id="SSF101821">
    <property type="entry name" value="Aminopeptidase/glucanase lid domain"/>
    <property type="match status" value="1"/>
</dbReference>
<feature type="binding site" evidence="8">
    <location>
        <position position="179"/>
    </location>
    <ligand>
        <name>Zn(2+)</name>
        <dbReference type="ChEBI" id="CHEBI:29105"/>
        <label>2</label>
    </ligand>
</feature>
<comment type="cofactor">
    <cofactor evidence="8">
        <name>a divalent metal cation</name>
        <dbReference type="ChEBI" id="CHEBI:60240"/>
    </cofactor>
    <text evidence="8">Binds 2 divalent metal cations per subunit.</text>
</comment>
<dbReference type="Gene3D" id="3.40.630.10">
    <property type="entry name" value="Zn peptidases"/>
    <property type="match status" value="1"/>
</dbReference>
<keyword evidence="3" id="KW-0645">Protease</keyword>